<reference evidence="5" key="1">
    <citation type="submission" date="2015-07" db="EMBL/GenBank/DDBJ databases">
        <title>Genome sequencing of Sunxiuqinia dokdonensis strain SK.</title>
        <authorList>
            <person name="Ahn S."/>
            <person name="Kim B.-C."/>
        </authorList>
    </citation>
    <scope>NUCLEOTIDE SEQUENCE [LARGE SCALE GENOMIC DNA]</scope>
    <source>
        <strain evidence="5">SK</strain>
    </source>
</reference>
<dbReference type="Pfam" id="PF01597">
    <property type="entry name" value="GCV_H"/>
    <property type="match status" value="1"/>
</dbReference>
<dbReference type="RefSeq" id="WP_082326463.1">
    <property type="nucleotide sequence ID" value="NZ_LGIA01000161.1"/>
</dbReference>
<evidence type="ECO:0000313" key="5">
    <source>
        <dbReference type="Proteomes" id="UP000036958"/>
    </source>
</evidence>
<keyword evidence="5" id="KW-1185">Reference proteome</keyword>
<dbReference type="GO" id="GO:0009249">
    <property type="term" value="P:protein lipoylation"/>
    <property type="evidence" value="ECO:0007669"/>
    <property type="project" value="TreeGrafter"/>
</dbReference>
<dbReference type="PANTHER" id="PTHR11715">
    <property type="entry name" value="GLYCINE CLEAVAGE SYSTEM H PROTEIN"/>
    <property type="match status" value="1"/>
</dbReference>
<name>A0A0L8V7X2_9BACT</name>
<dbReference type="GO" id="GO:0005737">
    <property type="term" value="C:cytoplasm"/>
    <property type="evidence" value="ECO:0007669"/>
    <property type="project" value="TreeGrafter"/>
</dbReference>
<dbReference type="InterPro" id="IPR033753">
    <property type="entry name" value="GCV_H/Fam206"/>
</dbReference>
<gene>
    <name evidence="4" type="ORF">NC99_26830</name>
</gene>
<evidence type="ECO:0000313" key="4">
    <source>
        <dbReference type="EMBL" id="KOH44453.1"/>
    </source>
</evidence>
<feature type="signal peptide" evidence="3">
    <location>
        <begin position="1"/>
        <end position="22"/>
    </location>
</feature>
<proteinExistence type="predicted"/>
<dbReference type="SUPFAM" id="SSF51230">
    <property type="entry name" value="Single hybrid motif"/>
    <property type="match status" value="1"/>
</dbReference>
<keyword evidence="2" id="KW-0812">Transmembrane</keyword>
<accession>A0A0L8V7X2</accession>
<dbReference type="Gene3D" id="2.40.50.100">
    <property type="match status" value="1"/>
</dbReference>
<evidence type="ECO:0008006" key="6">
    <source>
        <dbReference type="Google" id="ProtNLM"/>
    </source>
</evidence>
<feature type="chain" id="PRO_5005591467" description="Lipoyl-binding domain-containing protein" evidence="3">
    <location>
        <begin position="23"/>
        <end position="556"/>
    </location>
</feature>
<dbReference type="GO" id="GO:0019464">
    <property type="term" value="P:glycine decarboxylation via glycine cleavage system"/>
    <property type="evidence" value="ECO:0007669"/>
    <property type="project" value="InterPro"/>
</dbReference>
<feature type="transmembrane region" description="Helical" evidence="2">
    <location>
        <begin position="324"/>
        <end position="347"/>
    </location>
</feature>
<keyword evidence="2" id="KW-1133">Transmembrane helix</keyword>
<sequence length="556" mass="61515">MKTIFSSIFTLSFLIFSMAALGNVENDNKTGDQTEATSLQVVSSPELFDLTSTWVSSFEAQHPALNIRITQLTDESSLSAEALYLLSPEQQIAGQEDSAWQMVVGHDVVVPIVNSNNPLFEAIAQRGVNAEDLAILLAETPNWSMLVDDAPANPAKTYVINDQQVTGKFAAYAQAEIRATRVSSAAELIAAVQQDVNAIGFCKLIDIINVETNTFAPQISVLPIDKNRNGRLDQFENIYSSPEALTRGVWIGKYPKELCGDICALAVTEPTNQVAIDFLSWISSDGQEQLAHAGFSQLSSREKNANMVAFTKPVTPGASNGNQAFLSFGWMLAIGMALVLLLVGLLVRSKRKEKLGIDSEDIEMTPAMNENSIKAPAGLYYDKTHTWAFMERDGLVKIGVDDFMQHLTGSLTHIKMKESGEKVRKGEKILSIVRDGKQLDLYAPVSGIIKSRNESLLSMPQQVNTDPYTNGWVYQIEPLNWTREVRLLFMADTYKEWLEDEFARLRDFLATSANSNTVVFEHIVLQDGGELTDNILADLGPEVWEDFQTHFIDTSK</sequence>
<organism evidence="4 5">
    <name type="scientific">Sunxiuqinia dokdonensis</name>
    <dbReference type="NCBI Taxonomy" id="1409788"/>
    <lineage>
        <taxon>Bacteria</taxon>
        <taxon>Pseudomonadati</taxon>
        <taxon>Bacteroidota</taxon>
        <taxon>Bacteroidia</taxon>
        <taxon>Marinilabiliales</taxon>
        <taxon>Prolixibacteraceae</taxon>
        <taxon>Sunxiuqinia</taxon>
    </lineage>
</organism>
<keyword evidence="3" id="KW-0732">Signal</keyword>
<dbReference type="GO" id="GO:0005960">
    <property type="term" value="C:glycine cleavage complex"/>
    <property type="evidence" value="ECO:0007669"/>
    <property type="project" value="InterPro"/>
</dbReference>
<dbReference type="AlphaFoldDB" id="A0A0L8V7X2"/>
<dbReference type="SUPFAM" id="SSF53850">
    <property type="entry name" value="Periplasmic binding protein-like II"/>
    <property type="match status" value="1"/>
</dbReference>
<dbReference type="Gene3D" id="3.40.190.10">
    <property type="entry name" value="Periplasmic binding protein-like II"/>
    <property type="match status" value="2"/>
</dbReference>
<keyword evidence="2" id="KW-0472">Membrane</keyword>
<dbReference type="OrthoDB" id="1082996at2"/>
<evidence type="ECO:0000256" key="1">
    <source>
        <dbReference type="ARBA" id="ARBA00022823"/>
    </source>
</evidence>
<dbReference type="InterPro" id="IPR011053">
    <property type="entry name" value="Single_hybrid_motif"/>
</dbReference>
<dbReference type="CDD" id="cd06848">
    <property type="entry name" value="GCS_H"/>
    <property type="match status" value="1"/>
</dbReference>
<dbReference type="Proteomes" id="UP000036958">
    <property type="component" value="Unassembled WGS sequence"/>
</dbReference>
<dbReference type="EMBL" id="LGIA01000161">
    <property type="protein sequence ID" value="KOH44453.1"/>
    <property type="molecule type" value="Genomic_DNA"/>
</dbReference>
<evidence type="ECO:0000256" key="3">
    <source>
        <dbReference type="SAM" id="SignalP"/>
    </source>
</evidence>
<comment type="caution">
    <text evidence="4">The sequence shown here is derived from an EMBL/GenBank/DDBJ whole genome shotgun (WGS) entry which is preliminary data.</text>
</comment>
<evidence type="ECO:0000256" key="2">
    <source>
        <dbReference type="SAM" id="Phobius"/>
    </source>
</evidence>
<keyword evidence="1" id="KW-0450">Lipoyl</keyword>
<dbReference type="STRING" id="1409788.NC99_26830"/>
<protein>
    <recommendedName>
        <fullName evidence="6">Lipoyl-binding domain-containing protein</fullName>
    </recommendedName>
</protein>
<dbReference type="PANTHER" id="PTHR11715:SF3">
    <property type="entry name" value="GLYCINE CLEAVAGE SYSTEM H PROTEIN-RELATED"/>
    <property type="match status" value="1"/>
</dbReference>
<dbReference type="InterPro" id="IPR002930">
    <property type="entry name" value="GCV_H"/>
</dbReference>